<evidence type="ECO:0000313" key="1">
    <source>
        <dbReference type="EMBL" id="KAG7098007.1"/>
    </source>
</evidence>
<dbReference type="OrthoDB" id="3082143at2759"/>
<gene>
    <name evidence="1" type="ORF">E1B28_005315</name>
</gene>
<accession>A0A9P8ADV9</accession>
<dbReference type="KEGG" id="more:E1B28_005315"/>
<evidence type="ECO:0000313" key="2">
    <source>
        <dbReference type="Proteomes" id="UP001049176"/>
    </source>
</evidence>
<name>A0A9P8ADV9_9AGAR</name>
<dbReference type="RefSeq" id="XP_043014477.1">
    <property type="nucleotide sequence ID" value="XM_043149869.1"/>
</dbReference>
<proteinExistence type="predicted"/>
<reference evidence="1" key="1">
    <citation type="journal article" date="2021" name="Genome Biol. Evol.">
        <title>The assembled and annotated genome of the fairy-ring fungus Marasmius oreades.</title>
        <authorList>
            <person name="Hiltunen M."/>
            <person name="Ament-Velasquez S.L."/>
            <person name="Johannesson H."/>
        </authorList>
    </citation>
    <scope>NUCLEOTIDE SEQUENCE</scope>
    <source>
        <strain evidence="1">03SP1</strain>
    </source>
</reference>
<sequence length="255" mass="28364">MDFAALAETGAPWSINGDYLRIPLHRFPTASSAFNQLRRLGKPPSASPDSFNVNSPNMRVTMVLHVMGSVTAHLRGLGGGGVAGSSKVKEDIKVNWASHLGPWVEFLLEVAISRDQEPSTPAGVDLRDRTFMFIPGFLDFTVPESEGVADLAFFNRTSPKLVPLLYQTWREIIALSHSTWGMWTTQLSSIFHRMVHSNTILLSSFATKSDPAPQKKDLGRFFISHLNFVTPLLSTMEWHEIPSISPLSQCPFEQR</sequence>
<comment type="caution">
    <text evidence="1">The sequence shown here is derived from an EMBL/GenBank/DDBJ whole genome shotgun (WGS) entry which is preliminary data.</text>
</comment>
<dbReference type="Proteomes" id="UP001049176">
    <property type="component" value="Chromosome 2"/>
</dbReference>
<dbReference type="GeneID" id="66074391"/>
<dbReference type="AlphaFoldDB" id="A0A9P8ADV9"/>
<protein>
    <submittedName>
        <fullName evidence="1">Uncharacterized protein</fullName>
    </submittedName>
</protein>
<keyword evidence="2" id="KW-1185">Reference proteome</keyword>
<organism evidence="1 2">
    <name type="scientific">Marasmius oreades</name>
    <name type="common">fairy-ring Marasmius</name>
    <dbReference type="NCBI Taxonomy" id="181124"/>
    <lineage>
        <taxon>Eukaryota</taxon>
        <taxon>Fungi</taxon>
        <taxon>Dikarya</taxon>
        <taxon>Basidiomycota</taxon>
        <taxon>Agaricomycotina</taxon>
        <taxon>Agaricomycetes</taxon>
        <taxon>Agaricomycetidae</taxon>
        <taxon>Agaricales</taxon>
        <taxon>Marasmiineae</taxon>
        <taxon>Marasmiaceae</taxon>
        <taxon>Marasmius</taxon>
    </lineage>
</organism>
<dbReference type="EMBL" id="CM032182">
    <property type="protein sequence ID" value="KAG7098007.1"/>
    <property type="molecule type" value="Genomic_DNA"/>
</dbReference>